<dbReference type="EMBL" id="JACKRN010000152">
    <property type="protein sequence ID" value="MCV7069788.1"/>
    <property type="molecule type" value="Genomic_DNA"/>
</dbReference>
<reference evidence="1" key="1">
    <citation type="submission" date="2020-07" db="EMBL/GenBank/DDBJ databases">
        <authorList>
            <person name="Pettersson B.M.F."/>
            <person name="Behra P.R.K."/>
            <person name="Ramesh M."/>
            <person name="Das S."/>
            <person name="Dasgupta S."/>
            <person name="Kirsebom L.A."/>
        </authorList>
    </citation>
    <scope>NUCLEOTIDE SEQUENCE</scope>
    <source>
        <strain evidence="1">DSM 45406</strain>
    </source>
</reference>
<accession>A0A9X3BEF2</accession>
<evidence type="ECO:0000313" key="1">
    <source>
        <dbReference type="EMBL" id="MCV7069788.1"/>
    </source>
</evidence>
<evidence type="ECO:0000313" key="2">
    <source>
        <dbReference type="Proteomes" id="UP001140272"/>
    </source>
</evidence>
<organism evidence="1 2">
    <name type="scientific">Mycolicibacterium rufum</name>
    <dbReference type="NCBI Taxonomy" id="318424"/>
    <lineage>
        <taxon>Bacteria</taxon>
        <taxon>Bacillati</taxon>
        <taxon>Actinomycetota</taxon>
        <taxon>Actinomycetes</taxon>
        <taxon>Mycobacteriales</taxon>
        <taxon>Mycobacteriaceae</taxon>
        <taxon>Mycolicibacterium</taxon>
    </lineage>
</organism>
<name>A0A9X3BEF2_9MYCO</name>
<dbReference type="GO" id="GO:0016705">
    <property type="term" value="F:oxidoreductase activity, acting on paired donors, with incorporation or reduction of molecular oxygen"/>
    <property type="evidence" value="ECO:0007669"/>
    <property type="project" value="InterPro"/>
</dbReference>
<feature type="non-terminal residue" evidence="1">
    <location>
        <position position="1"/>
    </location>
</feature>
<dbReference type="AlphaFoldDB" id="A0A9X3BEF2"/>
<proteinExistence type="predicted"/>
<dbReference type="InterPro" id="IPR036661">
    <property type="entry name" value="Luciferase-like_sf"/>
</dbReference>
<dbReference type="SUPFAM" id="SSF51679">
    <property type="entry name" value="Bacterial luciferase-like"/>
    <property type="match status" value="1"/>
</dbReference>
<reference evidence="1" key="2">
    <citation type="journal article" date="2022" name="BMC Genomics">
        <title>Comparative genome analysis of mycobacteria focusing on tRNA and non-coding RNA.</title>
        <authorList>
            <person name="Behra P.R.K."/>
            <person name="Pettersson B.M.F."/>
            <person name="Ramesh M."/>
            <person name="Das S."/>
            <person name="Dasgupta S."/>
            <person name="Kirsebom L.A."/>
        </authorList>
    </citation>
    <scope>NUCLEOTIDE SEQUENCE</scope>
    <source>
        <strain evidence="1">DSM 45406</strain>
    </source>
</reference>
<dbReference type="Gene3D" id="3.20.20.30">
    <property type="entry name" value="Luciferase-like domain"/>
    <property type="match status" value="1"/>
</dbReference>
<gene>
    <name evidence="1" type="ORF">H7H73_04040</name>
</gene>
<sequence length="105" mass="10960">GPEDAVRVVAALPLAVTDDVDAARAEAAEQFAIYGTLPSYRAMLDREGYAGPQDAAIIGDEATVRDRLAGLRSAGVDEFVGAAFAADPEVRARTRALLRAVDTDG</sequence>
<dbReference type="Proteomes" id="UP001140272">
    <property type="component" value="Unassembled WGS sequence"/>
</dbReference>
<comment type="caution">
    <text evidence="1">The sequence shown here is derived from an EMBL/GenBank/DDBJ whole genome shotgun (WGS) entry which is preliminary data.</text>
</comment>
<protein>
    <submittedName>
        <fullName evidence="1">LLM class F420-dependent oxidoreductase</fullName>
    </submittedName>
</protein>